<keyword evidence="5" id="KW-0067">ATP-binding</keyword>
<dbReference type="GO" id="GO:0005524">
    <property type="term" value="F:ATP binding"/>
    <property type="evidence" value="ECO:0007669"/>
    <property type="project" value="UniProtKB-KW"/>
</dbReference>
<reference evidence="11" key="2">
    <citation type="submission" date="2021-04" db="EMBL/GenBank/DDBJ databases">
        <authorList>
            <person name="Gilroy R."/>
        </authorList>
    </citation>
    <scope>NUCLEOTIDE SEQUENCE</scope>
    <source>
        <strain evidence="11">14975</strain>
    </source>
</reference>
<dbReference type="InterPro" id="IPR018485">
    <property type="entry name" value="FGGY_C"/>
</dbReference>
<evidence type="ECO:0000256" key="3">
    <source>
        <dbReference type="ARBA" id="ARBA00022741"/>
    </source>
</evidence>
<protein>
    <submittedName>
        <fullName evidence="11">L-fuculokinase</fullName>
        <ecNumber evidence="11">2.7.1.51</ecNumber>
    </submittedName>
</protein>
<evidence type="ECO:0000256" key="2">
    <source>
        <dbReference type="ARBA" id="ARBA00022679"/>
    </source>
</evidence>
<evidence type="ECO:0000259" key="10">
    <source>
        <dbReference type="Pfam" id="PF02782"/>
    </source>
</evidence>
<dbReference type="GO" id="GO:0006004">
    <property type="term" value="P:fucose metabolic process"/>
    <property type="evidence" value="ECO:0007669"/>
    <property type="project" value="UniProtKB-KW"/>
</dbReference>
<reference evidence="11" key="1">
    <citation type="journal article" date="2021" name="PeerJ">
        <title>Extensive microbial diversity within the chicken gut microbiome revealed by metagenomics and culture.</title>
        <authorList>
            <person name="Gilroy R."/>
            <person name="Ravi A."/>
            <person name="Getino M."/>
            <person name="Pursley I."/>
            <person name="Horton D.L."/>
            <person name="Alikhan N.F."/>
            <person name="Baker D."/>
            <person name="Gharbi K."/>
            <person name="Hall N."/>
            <person name="Watson M."/>
            <person name="Adriaenssens E.M."/>
            <person name="Foster-Nyarko E."/>
            <person name="Jarju S."/>
            <person name="Secka A."/>
            <person name="Antonio M."/>
            <person name="Oren A."/>
            <person name="Chaudhuri R.R."/>
            <person name="La Ragione R."/>
            <person name="Hildebrand F."/>
            <person name="Pallen M.J."/>
        </authorList>
    </citation>
    <scope>NUCLEOTIDE SEQUENCE</scope>
    <source>
        <strain evidence="11">14975</strain>
    </source>
</reference>
<dbReference type="InterPro" id="IPR018484">
    <property type="entry name" value="FGGY_N"/>
</dbReference>
<dbReference type="SUPFAM" id="SSF53067">
    <property type="entry name" value="Actin-like ATPase domain"/>
    <property type="match status" value="2"/>
</dbReference>
<accession>A0A9D2AIA3</accession>
<evidence type="ECO:0000256" key="6">
    <source>
        <dbReference type="ARBA" id="ARBA00023253"/>
    </source>
</evidence>
<dbReference type="InterPro" id="IPR050406">
    <property type="entry name" value="FGGY_Carb_Kinase"/>
</dbReference>
<comment type="caution">
    <text evidence="11">The sequence shown here is derived from an EMBL/GenBank/DDBJ whole genome shotgun (WGS) entry which is preliminary data.</text>
</comment>
<dbReference type="Pfam" id="PF00370">
    <property type="entry name" value="FGGY_N"/>
    <property type="match status" value="1"/>
</dbReference>
<name>A0A9D2AIA3_9BACT</name>
<organism evidence="11 12">
    <name type="scientific">Candidatus Akkermansia intestinigallinarum</name>
    <dbReference type="NCBI Taxonomy" id="2838431"/>
    <lineage>
        <taxon>Bacteria</taxon>
        <taxon>Pseudomonadati</taxon>
        <taxon>Verrucomicrobiota</taxon>
        <taxon>Verrucomicrobiia</taxon>
        <taxon>Verrucomicrobiales</taxon>
        <taxon>Akkermansiaceae</taxon>
        <taxon>Akkermansia</taxon>
    </lineage>
</organism>
<evidence type="ECO:0000313" key="11">
    <source>
        <dbReference type="EMBL" id="HIX20256.1"/>
    </source>
</evidence>
<evidence type="ECO:0000259" key="9">
    <source>
        <dbReference type="Pfam" id="PF00370"/>
    </source>
</evidence>
<keyword evidence="4 8" id="KW-0418">Kinase</keyword>
<dbReference type="InterPro" id="IPR013450">
    <property type="entry name" value="Fuculokinase"/>
</dbReference>
<dbReference type="PIRSF" id="PIRSF000538">
    <property type="entry name" value="GlpK"/>
    <property type="match status" value="1"/>
</dbReference>
<comment type="similarity">
    <text evidence="1 8">Belongs to the FGGY kinase family.</text>
</comment>
<dbReference type="GO" id="GO:0008737">
    <property type="term" value="F:L-fuculokinase activity"/>
    <property type="evidence" value="ECO:0007669"/>
    <property type="project" value="UniProtKB-EC"/>
</dbReference>
<keyword evidence="7" id="KW-0119">Carbohydrate metabolism</keyword>
<dbReference type="EMBL" id="DXFQ01000121">
    <property type="protein sequence ID" value="HIX20256.1"/>
    <property type="molecule type" value="Genomic_DNA"/>
</dbReference>
<keyword evidence="3" id="KW-0547">Nucleotide-binding</keyword>
<sequence length="474" mass="51248">MYILCLDCGATNVRAMLVDECGRLVGKASQPNATLPGDENPDFHVWDADRIFRQLSECAVRALEGLDRRLVKAVTITTFGVDGALVDEQGKLLYPVISWKCPRTGEVMRDIDRYIAQEELNRISGVGAFAFNTLYKLIWLRENRPELLDRACAWLFISNIFAHRLTGVMATDRTMAGTSQMTDLATGDFSPRILEAAGLRRELFPRMVDAGEVIGRVLPAAAEAMGLPELAGVPVVSAGHDTQFAIFGSGAAENQPVLSSGTWEILMVRSGKAELSAEDYADGATAEYDARPGLYNPGLQWVGSGIIEWVKSTCYRGENYDTMDAEAAAVAPGCDGVSLVPDFLASGDRKGAINGLVLGRTRGHIYRAAMEALSYRLKSRLKRLESVGGFRAESLLLVGGAARNKVWTQMRADILQLPVRVSNVEESTVLGAAMFALAGAGICASPEAARDAFGISYTTYEPGSQSELYTSLNP</sequence>
<dbReference type="Proteomes" id="UP000823964">
    <property type="component" value="Unassembled WGS sequence"/>
</dbReference>
<dbReference type="PANTHER" id="PTHR43095">
    <property type="entry name" value="SUGAR KINASE"/>
    <property type="match status" value="1"/>
</dbReference>
<dbReference type="CDD" id="cd07773">
    <property type="entry name" value="ASKHA_NBD_FGGY_FK"/>
    <property type="match status" value="1"/>
</dbReference>
<dbReference type="Gene3D" id="3.30.420.40">
    <property type="match status" value="2"/>
</dbReference>
<feature type="domain" description="Carbohydrate kinase FGGY N-terminal" evidence="9">
    <location>
        <begin position="2"/>
        <end position="248"/>
    </location>
</feature>
<evidence type="ECO:0000256" key="1">
    <source>
        <dbReference type="ARBA" id="ARBA00009156"/>
    </source>
</evidence>
<keyword evidence="2 8" id="KW-0808">Transferase</keyword>
<evidence type="ECO:0000256" key="8">
    <source>
        <dbReference type="RuleBase" id="RU003733"/>
    </source>
</evidence>
<dbReference type="EC" id="2.7.1.51" evidence="11"/>
<dbReference type="InterPro" id="IPR000577">
    <property type="entry name" value="Carb_kinase_FGGY"/>
</dbReference>
<proteinExistence type="inferred from homology"/>
<dbReference type="Pfam" id="PF02782">
    <property type="entry name" value="FGGY_C"/>
    <property type="match status" value="1"/>
</dbReference>
<evidence type="ECO:0000313" key="12">
    <source>
        <dbReference type="Proteomes" id="UP000823964"/>
    </source>
</evidence>
<feature type="domain" description="Carbohydrate kinase FGGY C-terminal" evidence="10">
    <location>
        <begin position="258"/>
        <end position="438"/>
    </location>
</feature>
<gene>
    <name evidence="11" type="primary">fucK</name>
    <name evidence="11" type="ORF">H9862_06630</name>
</gene>
<dbReference type="InterPro" id="IPR018483">
    <property type="entry name" value="Carb_kinase_FGGY_CS"/>
</dbReference>
<dbReference type="NCBIfam" id="TIGR02628">
    <property type="entry name" value="fuculo_kin_coli"/>
    <property type="match status" value="1"/>
</dbReference>
<keyword evidence="6" id="KW-0294">Fucose metabolism</keyword>
<evidence type="ECO:0000256" key="4">
    <source>
        <dbReference type="ARBA" id="ARBA00022777"/>
    </source>
</evidence>
<dbReference type="PANTHER" id="PTHR43095:SF5">
    <property type="entry name" value="XYLULOSE KINASE"/>
    <property type="match status" value="1"/>
</dbReference>
<dbReference type="PROSITE" id="PS00445">
    <property type="entry name" value="FGGY_KINASES_2"/>
    <property type="match status" value="1"/>
</dbReference>
<dbReference type="AlphaFoldDB" id="A0A9D2AIA3"/>
<dbReference type="InterPro" id="IPR043129">
    <property type="entry name" value="ATPase_NBD"/>
</dbReference>
<dbReference type="PROSITE" id="PS00933">
    <property type="entry name" value="FGGY_KINASES_1"/>
    <property type="match status" value="1"/>
</dbReference>
<evidence type="ECO:0000256" key="5">
    <source>
        <dbReference type="ARBA" id="ARBA00022840"/>
    </source>
</evidence>
<evidence type="ECO:0000256" key="7">
    <source>
        <dbReference type="ARBA" id="ARBA00023277"/>
    </source>
</evidence>